<dbReference type="Proteomes" id="UP001440612">
    <property type="component" value="Chromosome"/>
</dbReference>
<reference evidence="3" key="1">
    <citation type="submission" date="2024-04" db="EMBL/GenBank/DDBJ databases">
        <title>Phylogenomic analyses of a clade within the roseobacter group suggest taxonomic reassignments of species of the genera Aestuariivita, Citreicella, Loktanella, Nautella, Pelagibaca, Ruegeria, Thalassobius, Thiobacimonas and Tropicibacter, and the proposal o.</title>
        <authorList>
            <person name="Jeon C.O."/>
        </authorList>
    </citation>
    <scope>NUCLEOTIDE SEQUENCE [LARGE SCALE GENOMIC DNA]</scope>
    <source>
        <strain evidence="3">BS5-3</strain>
    </source>
</reference>
<name>A0ABZ2V1X4_9RHOB</name>
<evidence type="ECO:0000313" key="3">
    <source>
        <dbReference type="Proteomes" id="UP001440612"/>
    </source>
</evidence>
<evidence type="ECO:0000313" key="2">
    <source>
        <dbReference type="EMBL" id="WZC47288.1"/>
    </source>
</evidence>
<sequence>MDEKEKPNTGILSAHLKDAYSDTLEEELPETFRLLIDENLRKGVEETLNEGIPDRFRHLLSQLDEVASKGGDS</sequence>
<dbReference type="RefSeq" id="WP_341365409.1">
    <property type="nucleotide sequence ID" value="NZ_CP150951.2"/>
</dbReference>
<dbReference type="Pfam" id="PF18557">
    <property type="entry name" value="NepR"/>
    <property type="match status" value="1"/>
</dbReference>
<evidence type="ECO:0000259" key="1">
    <source>
        <dbReference type="Pfam" id="PF18557"/>
    </source>
</evidence>
<proteinExistence type="predicted"/>
<protein>
    <submittedName>
        <fullName evidence="2">NepR family anti-sigma factor</fullName>
    </submittedName>
</protein>
<accession>A0ABZ2V1X4</accession>
<gene>
    <name evidence="2" type="ORF">AABB29_10050</name>
</gene>
<dbReference type="EMBL" id="CP150951">
    <property type="protein sequence ID" value="WZC47288.1"/>
    <property type="molecule type" value="Genomic_DNA"/>
</dbReference>
<dbReference type="InterPro" id="IPR041649">
    <property type="entry name" value="NepR"/>
</dbReference>
<keyword evidence="3" id="KW-1185">Reference proteome</keyword>
<feature type="domain" description="Anti-sigma factor NepR" evidence="1">
    <location>
        <begin position="36"/>
        <end position="65"/>
    </location>
</feature>
<organism evidence="2 3">
    <name type="scientific">Yoonia phaeophyticola</name>
    <dbReference type="NCBI Taxonomy" id="3137369"/>
    <lineage>
        <taxon>Bacteria</taxon>
        <taxon>Pseudomonadati</taxon>
        <taxon>Pseudomonadota</taxon>
        <taxon>Alphaproteobacteria</taxon>
        <taxon>Rhodobacterales</taxon>
        <taxon>Paracoccaceae</taxon>
        <taxon>Yoonia</taxon>
    </lineage>
</organism>